<comment type="caution">
    <text evidence="5">The sequence shown here is derived from an EMBL/GenBank/DDBJ whole genome shotgun (WGS) entry which is preliminary data.</text>
</comment>
<dbReference type="RefSeq" id="WP_264488612.1">
    <property type="nucleotide sequence ID" value="NZ_JAPDDT010000008.1"/>
</dbReference>
<sequence length="196" mass="21890">MIATMEHCHGTLIRLTKLTDTSWIVHWFTAGHGLIKTVAKGARSPKSPFAGKLDLFFDAEISWARARSGELHGLREVSVTCTREPIRCDYNAMLLSGYWCRLLELLIERDHPEPELAALLGRGLDHVAERGASVRAMQHFEQELARNLGIMRERKQAAGALRDALGSLPPQRAQLLERLSPGRDFPVAETETGDLK</sequence>
<evidence type="ECO:0000313" key="5">
    <source>
        <dbReference type="EMBL" id="MCW1924505.1"/>
    </source>
</evidence>
<dbReference type="NCBIfam" id="TIGR00613">
    <property type="entry name" value="reco"/>
    <property type="match status" value="1"/>
</dbReference>
<name>A0ABT3GLV1_9BACT</name>
<dbReference type="Proteomes" id="UP001320876">
    <property type="component" value="Unassembled WGS sequence"/>
</dbReference>
<dbReference type="InterPro" id="IPR003717">
    <property type="entry name" value="RecO"/>
</dbReference>
<evidence type="ECO:0000256" key="2">
    <source>
        <dbReference type="ARBA" id="ARBA00023172"/>
    </source>
</evidence>
<dbReference type="Pfam" id="PF11967">
    <property type="entry name" value="RecO_N"/>
    <property type="match status" value="1"/>
</dbReference>
<dbReference type="InterPro" id="IPR012340">
    <property type="entry name" value="NA-bd_OB-fold"/>
</dbReference>
<dbReference type="PANTHER" id="PTHR33991">
    <property type="entry name" value="DNA REPAIR PROTEIN RECO"/>
    <property type="match status" value="1"/>
</dbReference>
<keyword evidence="3" id="KW-0234">DNA repair</keyword>
<evidence type="ECO:0000256" key="1">
    <source>
        <dbReference type="ARBA" id="ARBA00022763"/>
    </source>
</evidence>
<dbReference type="EMBL" id="JAPDDT010000008">
    <property type="protein sequence ID" value="MCW1924505.1"/>
    <property type="molecule type" value="Genomic_DNA"/>
</dbReference>
<dbReference type="PANTHER" id="PTHR33991:SF1">
    <property type="entry name" value="DNA REPAIR PROTEIN RECO"/>
    <property type="match status" value="1"/>
</dbReference>
<evidence type="ECO:0000256" key="3">
    <source>
        <dbReference type="ARBA" id="ARBA00023204"/>
    </source>
</evidence>
<accession>A0ABT3GLV1</accession>
<dbReference type="SUPFAM" id="SSF50249">
    <property type="entry name" value="Nucleic acid-binding proteins"/>
    <property type="match status" value="1"/>
</dbReference>
<protein>
    <submittedName>
        <fullName evidence="5">DNA repair protein RecO</fullName>
    </submittedName>
</protein>
<evidence type="ECO:0000259" key="4">
    <source>
        <dbReference type="Pfam" id="PF11967"/>
    </source>
</evidence>
<keyword evidence="1" id="KW-0227">DNA damage</keyword>
<keyword evidence="2" id="KW-0233">DNA recombination</keyword>
<dbReference type="InterPro" id="IPR022572">
    <property type="entry name" value="DNA_rep/recomb_RecO_N"/>
</dbReference>
<reference evidence="5 6" key="1">
    <citation type="submission" date="2022-10" db="EMBL/GenBank/DDBJ databases">
        <title>Luteolibacter arcticus strain CCTCC AB 2014275, whole genome shotgun sequencing project.</title>
        <authorList>
            <person name="Zhao G."/>
            <person name="Shen L."/>
        </authorList>
    </citation>
    <scope>NUCLEOTIDE SEQUENCE [LARGE SCALE GENOMIC DNA]</scope>
    <source>
        <strain evidence="5 6">CCTCC AB 2014275</strain>
    </source>
</reference>
<gene>
    <name evidence="5" type="primary">recO</name>
    <name evidence="5" type="ORF">OKA05_18210</name>
</gene>
<dbReference type="Gene3D" id="2.40.50.140">
    <property type="entry name" value="Nucleic acid-binding proteins"/>
    <property type="match status" value="1"/>
</dbReference>
<keyword evidence="6" id="KW-1185">Reference proteome</keyword>
<evidence type="ECO:0000313" key="6">
    <source>
        <dbReference type="Proteomes" id="UP001320876"/>
    </source>
</evidence>
<feature type="domain" description="DNA replication/recombination mediator RecO N-terminal" evidence="4">
    <location>
        <begin position="7"/>
        <end position="79"/>
    </location>
</feature>
<proteinExistence type="predicted"/>
<organism evidence="5 6">
    <name type="scientific">Luteolibacter arcticus</name>
    <dbReference type="NCBI Taxonomy" id="1581411"/>
    <lineage>
        <taxon>Bacteria</taxon>
        <taxon>Pseudomonadati</taxon>
        <taxon>Verrucomicrobiota</taxon>
        <taxon>Verrucomicrobiia</taxon>
        <taxon>Verrucomicrobiales</taxon>
        <taxon>Verrucomicrobiaceae</taxon>
        <taxon>Luteolibacter</taxon>
    </lineage>
</organism>